<keyword evidence="3" id="KW-1185">Reference proteome</keyword>
<dbReference type="Gene3D" id="3.40.930.10">
    <property type="entry name" value="Mannitol-specific EII, Chain A"/>
    <property type="match status" value="1"/>
</dbReference>
<sequence>MNITDLIGPADVYLNVELGNKKEVLRFLSDRVSEKCRSQSSECRNALAAREKLGSTAIGAGIAFPHAQLDGLDRALAIFVRPAHPVPYAAADEGPVDLILMLLSPSGATREHLDGLSSFARALRSQGVVQKLREAQTEDDVIAALQDRT</sequence>
<organism evidence="2 3">
    <name type="scientific">Devosia oryzisoli</name>
    <dbReference type="NCBI Taxonomy" id="2774138"/>
    <lineage>
        <taxon>Bacteria</taxon>
        <taxon>Pseudomonadati</taxon>
        <taxon>Pseudomonadota</taxon>
        <taxon>Alphaproteobacteria</taxon>
        <taxon>Hyphomicrobiales</taxon>
        <taxon>Devosiaceae</taxon>
        <taxon>Devosia</taxon>
    </lineage>
</organism>
<keyword evidence="2" id="KW-0813">Transport</keyword>
<evidence type="ECO:0000313" key="2">
    <source>
        <dbReference type="EMBL" id="MBD8064802.1"/>
    </source>
</evidence>
<proteinExistence type="predicted"/>
<dbReference type="EMBL" id="JACYFU010000001">
    <property type="protein sequence ID" value="MBD8064802.1"/>
    <property type="molecule type" value="Genomic_DNA"/>
</dbReference>
<dbReference type="Pfam" id="PF00359">
    <property type="entry name" value="PTS_EIIA_2"/>
    <property type="match status" value="1"/>
</dbReference>
<dbReference type="PANTHER" id="PTHR47738:SF1">
    <property type="entry name" value="NITROGEN REGULATORY PROTEIN"/>
    <property type="match status" value="1"/>
</dbReference>
<dbReference type="GO" id="GO:0030295">
    <property type="term" value="F:protein kinase activator activity"/>
    <property type="evidence" value="ECO:0007669"/>
    <property type="project" value="TreeGrafter"/>
</dbReference>
<keyword evidence="2" id="KW-0762">Sugar transport</keyword>
<evidence type="ECO:0000259" key="1">
    <source>
        <dbReference type="PROSITE" id="PS51094"/>
    </source>
</evidence>
<dbReference type="InterPro" id="IPR002178">
    <property type="entry name" value="PTS_EIIA_type-2_dom"/>
</dbReference>
<dbReference type="PROSITE" id="PS51094">
    <property type="entry name" value="PTS_EIIA_TYPE_2"/>
    <property type="match status" value="1"/>
</dbReference>
<feature type="domain" description="PTS EIIA type-2" evidence="1">
    <location>
        <begin position="5"/>
        <end position="148"/>
    </location>
</feature>
<reference evidence="2" key="1">
    <citation type="submission" date="2020-09" db="EMBL/GenBank/DDBJ databases">
        <title>Genome seq and assembly of Devosia sp.</title>
        <authorList>
            <person name="Chhetri G."/>
        </authorList>
    </citation>
    <scope>NUCLEOTIDE SEQUENCE</scope>
    <source>
        <strain evidence="2">PTR5</strain>
    </source>
</reference>
<name>A0A927ISG3_9HYPH</name>
<dbReference type="RefSeq" id="WP_191773125.1">
    <property type="nucleotide sequence ID" value="NZ_JACYFU010000001.1"/>
</dbReference>
<dbReference type="CDD" id="cd00211">
    <property type="entry name" value="PTS_IIA_fru"/>
    <property type="match status" value="1"/>
</dbReference>
<evidence type="ECO:0000313" key="3">
    <source>
        <dbReference type="Proteomes" id="UP000654108"/>
    </source>
</evidence>
<accession>A0A927ISG3</accession>
<dbReference type="InterPro" id="IPR051541">
    <property type="entry name" value="PTS_SugarTrans_NitroReg"/>
</dbReference>
<dbReference type="Proteomes" id="UP000654108">
    <property type="component" value="Unassembled WGS sequence"/>
</dbReference>
<dbReference type="InterPro" id="IPR016152">
    <property type="entry name" value="PTrfase/Anion_transptr"/>
</dbReference>
<dbReference type="AlphaFoldDB" id="A0A927ISG3"/>
<comment type="caution">
    <text evidence="2">The sequence shown here is derived from an EMBL/GenBank/DDBJ whole genome shotgun (WGS) entry which is preliminary data.</text>
</comment>
<dbReference type="SUPFAM" id="SSF55804">
    <property type="entry name" value="Phoshotransferase/anion transport protein"/>
    <property type="match status" value="1"/>
</dbReference>
<gene>
    <name evidence="2" type="ORF">IC608_04845</name>
</gene>
<protein>
    <submittedName>
        <fullName evidence="2">PTS sugar transporter subunit IIA</fullName>
    </submittedName>
</protein>
<dbReference type="PANTHER" id="PTHR47738">
    <property type="entry name" value="PTS SYSTEM FRUCTOSE-LIKE EIIA COMPONENT-RELATED"/>
    <property type="match status" value="1"/>
</dbReference>